<dbReference type="STRING" id="328396.RU93_GL000836"/>
<evidence type="ECO:0000256" key="1">
    <source>
        <dbReference type="ARBA" id="ARBA00006723"/>
    </source>
</evidence>
<evidence type="ECO:0000256" key="3">
    <source>
        <dbReference type="PIRSR" id="PIRSR618191-1"/>
    </source>
</evidence>
<name>A0A1L8QPC6_9ENTE</name>
<comment type="caution">
    <text evidence="7">The sequence shown here is derived from an EMBL/GenBank/DDBJ whole genome shotgun (WGS) entry which is preliminary data.</text>
</comment>
<accession>A0A1L8QPC6</accession>
<feature type="domain" description="4-oxalocrotonate tautomerase-like" evidence="5">
    <location>
        <begin position="2"/>
        <end position="59"/>
    </location>
</feature>
<reference evidence="6" key="2">
    <citation type="journal article" date="2021" name="PeerJ">
        <title>Extensive microbial diversity within the chicken gut microbiome revealed by metagenomics and culture.</title>
        <authorList>
            <person name="Gilroy R."/>
            <person name="Ravi A."/>
            <person name="Getino M."/>
            <person name="Pursley I."/>
            <person name="Horton D.L."/>
            <person name="Alikhan N.F."/>
            <person name="Baker D."/>
            <person name="Gharbi K."/>
            <person name="Hall N."/>
            <person name="Watson M."/>
            <person name="Adriaenssens E.M."/>
            <person name="Foster-Nyarko E."/>
            <person name="Jarju S."/>
            <person name="Secka A."/>
            <person name="Antonio M."/>
            <person name="Oren A."/>
            <person name="Chaudhuri R.R."/>
            <person name="La Ragione R."/>
            <person name="Hildebrand F."/>
            <person name="Pallen M.J."/>
        </authorList>
    </citation>
    <scope>NUCLEOTIDE SEQUENCE</scope>
    <source>
        <strain evidence="6">150</strain>
    </source>
</reference>
<dbReference type="EMBL" id="JAJJVO010000005">
    <property type="protein sequence ID" value="MCC9272749.1"/>
    <property type="molecule type" value="Genomic_DNA"/>
</dbReference>
<evidence type="ECO:0000256" key="4">
    <source>
        <dbReference type="RuleBase" id="RU362032"/>
    </source>
</evidence>
<comment type="similarity">
    <text evidence="1 4">Belongs to the 4-oxalocrotonate tautomerase family.</text>
</comment>
<dbReference type="InterPro" id="IPR018191">
    <property type="entry name" value="4-OT"/>
</dbReference>
<reference evidence="6" key="3">
    <citation type="submission" date="2021-11" db="EMBL/GenBank/DDBJ databases">
        <authorList>
            <person name="Gilroy R."/>
        </authorList>
    </citation>
    <scope>NUCLEOTIDE SEQUENCE</scope>
    <source>
        <strain evidence="6">150</strain>
    </source>
</reference>
<gene>
    <name evidence="6" type="ORF">K8V42_00375</name>
    <name evidence="7" type="ORF">RU93_GL000836</name>
</gene>
<dbReference type="NCBIfam" id="TIGR00013">
    <property type="entry name" value="taut"/>
    <property type="match status" value="1"/>
</dbReference>
<dbReference type="Gene3D" id="3.30.429.10">
    <property type="entry name" value="Macrophage Migration Inhibitory Factor"/>
    <property type="match status" value="1"/>
</dbReference>
<dbReference type="EC" id="5.3.2.-" evidence="4"/>
<keyword evidence="2 4" id="KW-0413">Isomerase</keyword>
<dbReference type="NCBIfam" id="NF002571">
    <property type="entry name" value="PRK02220.1"/>
    <property type="match status" value="1"/>
</dbReference>
<dbReference type="PANTHER" id="PTHR35530">
    <property type="entry name" value="TAUTOMERASE-RELATED"/>
    <property type="match status" value="1"/>
</dbReference>
<dbReference type="EMBL" id="JXKD01000017">
    <property type="protein sequence ID" value="OJG09350.1"/>
    <property type="molecule type" value="Genomic_DNA"/>
</dbReference>
<dbReference type="InterPro" id="IPR004370">
    <property type="entry name" value="4-OT-like_dom"/>
</dbReference>
<evidence type="ECO:0000313" key="8">
    <source>
        <dbReference type="Proteomes" id="UP000182149"/>
    </source>
</evidence>
<dbReference type="PANTHER" id="PTHR35530:SF1">
    <property type="entry name" value="2-HYDROXYMUCONATE TAUTOMERASE"/>
    <property type="match status" value="1"/>
</dbReference>
<evidence type="ECO:0000313" key="6">
    <source>
        <dbReference type="EMBL" id="MCC9272749.1"/>
    </source>
</evidence>
<dbReference type="InterPro" id="IPR014347">
    <property type="entry name" value="Tautomerase/MIF_sf"/>
</dbReference>
<keyword evidence="8" id="KW-1185">Reference proteome</keyword>
<dbReference type="GO" id="GO:0016853">
    <property type="term" value="F:isomerase activity"/>
    <property type="evidence" value="ECO:0007669"/>
    <property type="project" value="UniProtKB-UniRule"/>
</dbReference>
<dbReference type="Proteomes" id="UP000813384">
    <property type="component" value="Unassembled WGS sequence"/>
</dbReference>
<dbReference type="Proteomes" id="UP000182149">
    <property type="component" value="Unassembled WGS sequence"/>
</dbReference>
<reference evidence="7 8" key="1">
    <citation type="submission" date="2014-12" db="EMBL/GenBank/DDBJ databases">
        <title>Draft genome sequences of 29 type strains of Enterococci.</title>
        <authorList>
            <person name="Zhong Z."/>
            <person name="Sun Z."/>
            <person name="Liu W."/>
            <person name="Zhang W."/>
            <person name="Zhang H."/>
        </authorList>
    </citation>
    <scope>NUCLEOTIDE SEQUENCE [LARGE SCALE GENOMIC DNA]</scope>
    <source>
        <strain evidence="7 8">DSM 17690</strain>
    </source>
</reference>
<dbReference type="Pfam" id="PF01361">
    <property type="entry name" value="Tautomerase"/>
    <property type="match status" value="1"/>
</dbReference>
<dbReference type="SUPFAM" id="SSF55331">
    <property type="entry name" value="Tautomerase/MIF"/>
    <property type="match status" value="1"/>
</dbReference>
<protein>
    <recommendedName>
        <fullName evidence="4">Tautomerase</fullName>
        <ecNumber evidence="4">5.3.2.-</ecNumber>
    </recommendedName>
</protein>
<organism evidence="7 8">
    <name type="scientific">Enterococcus aquimarinus</name>
    <dbReference type="NCBI Taxonomy" id="328396"/>
    <lineage>
        <taxon>Bacteria</taxon>
        <taxon>Bacillati</taxon>
        <taxon>Bacillota</taxon>
        <taxon>Bacilli</taxon>
        <taxon>Lactobacillales</taxon>
        <taxon>Enterococcaceae</taxon>
        <taxon>Enterococcus</taxon>
    </lineage>
</organism>
<dbReference type="AlphaFoldDB" id="A0A1L8QPC6"/>
<evidence type="ECO:0000256" key="2">
    <source>
        <dbReference type="ARBA" id="ARBA00023235"/>
    </source>
</evidence>
<dbReference type="OrthoDB" id="5405937at2"/>
<evidence type="ECO:0000313" key="7">
    <source>
        <dbReference type="EMBL" id="OJG09350.1"/>
    </source>
</evidence>
<sequence length="59" mass="6540">MPVVNIQMLEGRTPEQKENLIKEVTDAVVRTTGAKKEAVTIIISDMKKEDYGHGGEVIK</sequence>
<feature type="active site" description="Proton acceptor; via imino nitrogen" evidence="3">
    <location>
        <position position="2"/>
    </location>
</feature>
<proteinExistence type="inferred from homology"/>
<evidence type="ECO:0000259" key="5">
    <source>
        <dbReference type="Pfam" id="PF01361"/>
    </source>
</evidence>